<sequence>MEIRPFKALRPAPNLASKVACLPYDVMNTEEAAKMTEGNPYSFLHVIRSEIDLPQVSNQYDQQVYEKAQKNLHNMVKNQILIQDQTPSFYLYRQCMNGRQQLGIVACHSIDDYENGLIKKHEFTRPEKENDRIRHFDQCDAHTEPVFLTYRSEANFTGLIRQYAAEHEPVYDFATEDEIQHTLWIVSNSEWVQKIADTFQKNVEVLYIADGHHRTASAAKIGFKRRKENPDLDTNDESQFLMAVSFPQEDLYCMEYNRVVKDLNGMSVDELLARVSQHFECEPVNKPYQPKEKHEFGMLLNNHWYRLVAKSHTFSENDVIQQLDVSILQNYLLQPILGIMDPRTDKRIDFVGGIRGIEELERRVQNDMKLAFSMFPTTIEDLLQVADEDKIMPPKSTWFEPKLRSGIFLHPFKEY</sequence>
<dbReference type="Pfam" id="PF06245">
    <property type="entry name" value="DUF1015"/>
    <property type="match status" value="1"/>
</dbReference>
<dbReference type="PANTHER" id="PTHR36454:SF1">
    <property type="entry name" value="DUF1015 DOMAIN-CONTAINING PROTEIN"/>
    <property type="match status" value="1"/>
</dbReference>
<proteinExistence type="predicted"/>
<dbReference type="PANTHER" id="PTHR36454">
    <property type="entry name" value="LMO2823 PROTEIN"/>
    <property type="match status" value="1"/>
</dbReference>
<dbReference type="AlphaFoldDB" id="A0A1H3I6Q8"/>
<organism evidence="1 2">
    <name type="scientific">Tindallia californiensis</name>
    <dbReference type="NCBI Taxonomy" id="159292"/>
    <lineage>
        <taxon>Bacteria</taxon>
        <taxon>Bacillati</taxon>
        <taxon>Bacillota</taxon>
        <taxon>Clostridia</taxon>
        <taxon>Peptostreptococcales</taxon>
        <taxon>Tindalliaceae</taxon>
        <taxon>Tindallia</taxon>
    </lineage>
</organism>
<dbReference type="InterPro" id="IPR008323">
    <property type="entry name" value="UCP033563"/>
</dbReference>
<reference evidence="1 2" key="1">
    <citation type="submission" date="2016-10" db="EMBL/GenBank/DDBJ databases">
        <authorList>
            <person name="de Groot N.N."/>
        </authorList>
    </citation>
    <scope>NUCLEOTIDE SEQUENCE [LARGE SCALE GENOMIC DNA]</scope>
    <source>
        <strain evidence="1 2">APO</strain>
    </source>
</reference>
<dbReference type="OrthoDB" id="9781616at2"/>
<accession>A0A1H3I6Q8</accession>
<dbReference type="PIRSF" id="PIRSF033563">
    <property type="entry name" value="UCP033563"/>
    <property type="match status" value="1"/>
</dbReference>
<dbReference type="STRING" id="159292.SAMN05192546_10134"/>
<evidence type="ECO:0000313" key="2">
    <source>
        <dbReference type="Proteomes" id="UP000199230"/>
    </source>
</evidence>
<dbReference type="RefSeq" id="WP_093309680.1">
    <property type="nucleotide sequence ID" value="NZ_FNPV01000001.1"/>
</dbReference>
<keyword evidence="2" id="KW-1185">Reference proteome</keyword>
<evidence type="ECO:0000313" key="1">
    <source>
        <dbReference type="EMBL" id="SDY23331.1"/>
    </source>
</evidence>
<name>A0A1H3I6Q8_9FIRM</name>
<protein>
    <submittedName>
        <fullName evidence="1">Uncharacterized conserved protein, DUF1015 family</fullName>
    </submittedName>
</protein>
<dbReference type="Proteomes" id="UP000199230">
    <property type="component" value="Unassembled WGS sequence"/>
</dbReference>
<gene>
    <name evidence="1" type="ORF">SAMN05192546_10134</name>
</gene>
<dbReference type="EMBL" id="FNPV01000001">
    <property type="protein sequence ID" value="SDY23331.1"/>
    <property type="molecule type" value="Genomic_DNA"/>
</dbReference>